<dbReference type="InterPro" id="IPR002413">
    <property type="entry name" value="V5_allergen-like"/>
</dbReference>
<protein>
    <submittedName>
        <fullName evidence="2">SCP-like protein</fullName>
    </submittedName>
</protein>
<dbReference type="EMBL" id="KZ344991">
    <property type="protein sequence ID" value="PIO77608.1"/>
    <property type="molecule type" value="Genomic_DNA"/>
</dbReference>
<dbReference type="AlphaFoldDB" id="A0A2G9V592"/>
<dbReference type="Proteomes" id="UP000230423">
    <property type="component" value="Unassembled WGS sequence"/>
</dbReference>
<accession>A0A2G9V592</accession>
<dbReference type="PRINTS" id="PR00837">
    <property type="entry name" value="V5TPXLIKE"/>
</dbReference>
<dbReference type="PANTHER" id="PTHR10334">
    <property type="entry name" value="CYSTEINE-RICH SECRETORY PROTEIN-RELATED"/>
    <property type="match status" value="1"/>
</dbReference>
<feature type="domain" description="SCP" evidence="1">
    <location>
        <begin position="11"/>
        <end position="170"/>
    </location>
</feature>
<evidence type="ECO:0000313" key="3">
    <source>
        <dbReference type="Proteomes" id="UP000230423"/>
    </source>
</evidence>
<evidence type="ECO:0000259" key="1">
    <source>
        <dbReference type="SMART" id="SM00198"/>
    </source>
</evidence>
<dbReference type="Gene3D" id="3.40.33.10">
    <property type="entry name" value="CAP"/>
    <property type="match status" value="1"/>
</dbReference>
<dbReference type="CDD" id="cd05380">
    <property type="entry name" value="CAP_euk"/>
    <property type="match status" value="1"/>
</dbReference>
<dbReference type="InterPro" id="IPR035940">
    <property type="entry name" value="CAP_sf"/>
</dbReference>
<proteinExistence type="predicted"/>
<dbReference type="SMART" id="SM00198">
    <property type="entry name" value="SCP"/>
    <property type="match status" value="1"/>
</dbReference>
<keyword evidence="3" id="KW-1185">Reference proteome</keyword>
<dbReference type="InterPro" id="IPR014044">
    <property type="entry name" value="CAP_dom"/>
</dbReference>
<dbReference type="InterPro" id="IPR001283">
    <property type="entry name" value="CRISP-related"/>
</dbReference>
<reference evidence="2 3" key="1">
    <citation type="submission" date="2015-09" db="EMBL/GenBank/DDBJ databases">
        <title>Draft genome of the parasitic nematode Teladorsagia circumcincta isolate WARC Sus (inbred).</title>
        <authorList>
            <person name="Mitreva M."/>
        </authorList>
    </citation>
    <scope>NUCLEOTIDE SEQUENCE [LARGE SCALE GENOMIC DNA]</scope>
    <source>
        <strain evidence="2 3">S</strain>
    </source>
</reference>
<evidence type="ECO:0000313" key="2">
    <source>
        <dbReference type="EMBL" id="PIO77608.1"/>
    </source>
</evidence>
<gene>
    <name evidence="2" type="ORF">TELCIR_00272</name>
</gene>
<dbReference type="Pfam" id="PF00188">
    <property type="entry name" value="CAP"/>
    <property type="match status" value="1"/>
</dbReference>
<name>A0A2G9V592_TELCI</name>
<dbReference type="OrthoDB" id="5853705at2759"/>
<organism evidence="2 3">
    <name type="scientific">Teladorsagia circumcincta</name>
    <name type="common">Brown stomach worm</name>
    <name type="synonym">Ostertagia circumcincta</name>
    <dbReference type="NCBI Taxonomy" id="45464"/>
    <lineage>
        <taxon>Eukaryota</taxon>
        <taxon>Metazoa</taxon>
        <taxon>Ecdysozoa</taxon>
        <taxon>Nematoda</taxon>
        <taxon>Chromadorea</taxon>
        <taxon>Rhabditida</taxon>
        <taxon>Rhabditina</taxon>
        <taxon>Rhabditomorpha</taxon>
        <taxon>Strongyloidea</taxon>
        <taxon>Trichostrongylidae</taxon>
        <taxon>Teladorsagia</taxon>
    </lineage>
</organism>
<sequence>MCPSNANMTDATRQKFLDMHNYFRSRVANGLEPDALGGNAPKASEMLKMVYDCDVEASAIRHSQKCVYEHSSPNDRPGLRENLYSTSVLDVERVTVAAVASQIWWDELKRYGIGPENRLTEALMNRPRMEIAHYTQMAWDRTYRLGCSVQHCSTFTYAVCHYAPAGNFVNQLIYAIGDPCTDDDQCPGSYTCSPSEGLCNVV</sequence>
<dbReference type="PRINTS" id="PR00838">
    <property type="entry name" value="V5ALLERGEN"/>
</dbReference>
<dbReference type="SUPFAM" id="SSF55797">
    <property type="entry name" value="PR-1-like"/>
    <property type="match status" value="1"/>
</dbReference>